<sequence length="410" mass="46166">MDISNVDKIYEESLKLNIESPFLSFSTDPQNKNNKIFTKVTATVKNTNGVPIPKLRVFIFSALKNNLEKVKIYDRDNTTEINLHQQDGHEGFFVDTDSQGNILFFIHPFSSLPIILHLYSLVIDSTNIVAANDILYVVDNTLENMDIEFDQPEIINFWGGDFKSNGEYNFFVKIEKNPVVKNGDSILFFANDKYIRRSIQVDNNNLGSYSIALPYAIFEENVHSKFYYVVIRNSGDIISAKSSYMDLVYKGKPNQPWDGANRAYETCEIYSSGHVLIEQHDVINDGYLAEHASNPHNEGLFIKIKGTNDPNDTNKVPFGSSITLNLYIQSSNKNFTQTFSGLMPTHPDEIGGDTATLFIGIDNNYLKGVFGYTNGDDGKIAFDYQIGNDADIDVIYGGVWNGYISTEPFA</sequence>
<keyword evidence="2" id="KW-1185">Reference proteome</keyword>
<evidence type="ECO:0000313" key="2">
    <source>
        <dbReference type="Proteomes" id="UP001271640"/>
    </source>
</evidence>
<reference evidence="2" key="1">
    <citation type="journal article" date="2024" name="Toxins">
        <title>Genome Sequence Analysis of Native Xenorhabdus Strains Isolated from Entomopathogenic Nematodes in Argentina.</title>
        <authorList>
            <person name="Palma L."/>
            <person name="Frizzo L."/>
            <person name="Kaiser S."/>
            <person name="Berry C."/>
            <person name="Caballero P."/>
            <person name="Bode H.B."/>
            <person name="Del Valle E.E."/>
        </authorList>
    </citation>
    <scope>NUCLEOTIDE SEQUENCE [LARGE SCALE GENOMIC DNA]</scope>
    <source>
        <strain evidence="2">Reich</strain>
    </source>
</reference>
<dbReference type="Proteomes" id="UP001271640">
    <property type="component" value="Unassembled WGS sequence"/>
</dbReference>
<gene>
    <name evidence="1" type="ORF">FE394_16610</name>
</gene>
<protein>
    <submittedName>
        <fullName evidence="1">Uncharacterized protein</fullName>
    </submittedName>
</protein>
<comment type="caution">
    <text evidence="1">The sequence shown here is derived from an EMBL/GenBank/DDBJ whole genome shotgun (WGS) entry which is preliminary data.</text>
</comment>
<evidence type="ECO:0000313" key="1">
    <source>
        <dbReference type="EMBL" id="MDX8000765.1"/>
    </source>
</evidence>
<organism evidence="1 2">
    <name type="scientific">Xenorhabdus littoralis</name>
    <dbReference type="NCBI Taxonomy" id="2582835"/>
    <lineage>
        <taxon>Bacteria</taxon>
        <taxon>Pseudomonadati</taxon>
        <taxon>Pseudomonadota</taxon>
        <taxon>Gammaproteobacteria</taxon>
        <taxon>Enterobacterales</taxon>
        <taxon>Morganellaceae</taxon>
        <taxon>Xenorhabdus</taxon>
    </lineage>
</organism>
<accession>A0ABU4SQ23</accession>
<name>A0ABU4SQ23_9GAMM</name>
<proteinExistence type="predicted"/>
<dbReference type="EMBL" id="VCDP01000079">
    <property type="protein sequence ID" value="MDX8000765.1"/>
    <property type="molecule type" value="Genomic_DNA"/>
</dbReference>
<dbReference type="RefSeq" id="WP_319927477.1">
    <property type="nucleotide sequence ID" value="NZ_VCDP01000079.1"/>
</dbReference>